<name>A0A9Q0GMW2_9MAGN</name>
<dbReference type="PANTHER" id="PTHR47926:SF436">
    <property type="entry name" value="PENTATRICOPEPTIDE REPEAT-CONTAINING PROTEIN ELI1, CHLOROPLASTIC-LIKE ISOFORM X2"/>
    <property type="match status" value="1"/>
</dbReference>
<dbReference type="AlphaFoldDB" id="A0A9Q0GMW2"/>
<dbReference type="PANTHER" id="PTHR47926">
    <property type="entry name" value="PENTATRICOPEPTIDE REPEAT-CONTAINING PROTEIN"/>
    <property type="match status" value="1"/>
</dbReference>
<dbReference type="EMBL" id="JAMYWD010000012">
    <property type="protein sequence ID" value="KAJ4950796.1"/>
    <property type="molecule type" value="Genomic_DNA"/>
</dbReference>
<accession>A0A9Q0GMW2</accession>
<gene>
    <name evidence="3" type="ORF">NE237_027628</name>
</gene>
<comment type="caution">
    <text evidence="3">The sequence shown here is derived from an EMBL/GenBank/DDBJ whole genome shotgun (WGS) entry which is preliminary data.</text>
</comment>
<dbReference type="InterPro" id="IPR046960">
    <property type="entry name" value="PPR_At4g14850-like_plant"/>
</dbReference>
<keyword evidence="2" id="KW-0472">Membrane</keyword>
<organism evidence="3 4">
    <name type="scientific">Protea cynaroides</name>
    <dbReference type="NCBI Taxonomy" id="273540"/>
    <lineage>
        <taxon>Eukaryota</taxon>
        <taxon>Viridiplantae</taxon>
        <taxon>Streptophyta</taxon>
        <taxon>Embryophyta</taxon>
        <taxon>Tracheophyta</taxon>
        <taxon>Spermatophyta</taxon>
        <taxon>Magnoliopsida</taxon>
        <taxon>Proteales</taxon>
        <taxon>Proteaceae</taxon>
        <taxon>Protea</taxon>
    </lineage>
</organism>
<dbReference type="Gene3D" id="1.25.40.10">
    <property type="entry name" value="Tetratricopeptide repeat domain"/>
    <property type="match status" value="1"/>
</dbReference>
<keyword evidence="2" id="KW-1133">Transmembrane helix</keyword>
<dbReference type="Pfam" id="PF01535">
    <property type="entry name" value="PPR"/>
    <property type="match status" value="2"/>
</dbReference>
<keyword evidence="4" id="KW-1185">Reference proteome</keyword>
<feature type="transmembrane region" description="Helical" evidence="2">
    <location>
        <begin position="247"/>
        <end position="266"/>
    </location>
</feature>
<dbReference type="Proteomes" id="UP001141806">
    <property type="component" value="Unassembled WGS sequence"/>
</dbReference>
<proteinExistence type="predicted"/>
<dbReference type="InterPro" id="IPR011990">
    <property type="entry name" value="TPR-like_helical_dom_sf"/>
</dbReference>
<dbReference type="GO" id="GO:0003723">
    <property type="term" value="F:RNA binding"/>
    <property type="evidence" value="ECO:0007669"/>
    <property type="project" value="InterPro"/>
</dbReference>
<protein>
    <recommendedName>
        <fullName evidence="5">Pentatricopeptide repeat-containing protein</fullName>
    </recommendedName>
</protein>
<evidence type="ECO:0000313" key="4">
    <source>
        <dbReference type="Proteomes" id="UP001141806"/>
    </source>
</evidence>
<sequence>METAQILFDGILKRDVVLWMAMIDGYGKSGDLKSARAFVMMASNSRVSDFKEELDLFSLMQEANKKPNESVLVSVLTACAHLGAPAQGLWVHSYVKRHHLDSNPILATALVDMYSKCGCVEPALLVFEGILNKDAGFVDVGFLLFEQMGAVFGVEPQLEHYACIVDLLGRAGGLEEAETFIEEKIGGFEGGDANVWGALLGACKIYGNVEVGNKVWKKLTQLHKSWYAIDGFINVIKIIFRHRHTKSISHFAIFFFFIVVTKRFFYF</sequence>
<evidence type="ECO:0008006" key="5">
    <source>
        <dbReference type="Google" id="ProtNLM"/>
    </source>
</evidence>
<evidence type="ECO:0000256" key="1">
    <source>
        <dbReference type="ARBA" id="ARBA00022737"/>
    </source>
</evidence>
<keyword evidence="1" id="KW-0677">Repeat</keyword>
<evidence type="ECO:0000313" key="3">
    <source>
        <dbReference type="EMBL" id="KAJ4950796.1"/>
    </source>
</evidence>
<reference evidence="3" key="1">
    <citation type="journal article" date="2023" name="Plant J.">
        <title>The genome of the king protea, Protea cynaroides.</title>
        <authorList>
            <person name="Chang J."/>
            <person name="Duong T.A."/>
            <person name="Schoeman C."/>
            <person name="Ma X."/>
            <person name="Roodt D."/>
            <person name="Barker N."/>
            <person name="Li Z."/>
            <person name="Van de Peer Y."/>
            <person name="Mizrachi E."/>
        </authorList>
    </citation>
    <scope>NUCLEOTIDE SEQUENCE</scope>
    <source>
        <tissue evidence="3">Young leaves</tissue>
    </source>
</reference>
<dbReference type="GO" id="GO:0009451">
    <property type="term" value="P:RNA modification"/>
    <property type="evidence" value="ECO:0007669"/>
    <property type="project" value="InterPro"/>
</dbReference>
<dbReference type="OrthoDB" id="185373at2759"/>
<keyword evidence="2" id="KW-0812">Transmembrane</keyword>
<evidence type="ECO:0000256" key="2">
    <source>
        <dbReference type="SAM" id="Phobius"/>
    </source>
</evidence>
<dbReference type="InterPro" id="IPR002885">
    <property type="entry name" value="PPR_rpt"/>
</dbReference>